<accession>A0AAN6P808</accession>
<dbReference type="InterPro" id="IPR051346">
    <property type="entry name" value="OTU_Deubiquitinase"/>
</dbReference>
<comment type="catalytic activity">
    <reaction evidence="1">
        <text>Thiol-dependent hydrolysis of ester, thioester, amide, peptide and isopeptide bonds formed by the C-terminal Gly of ubiquitin (a 76-residue protein attached to proteins as an intracellular targeting signal).</text>
        <dbReference type="EC" id="3.4.19.12"/>
    </reaction>
</comment>
<dbReference type="InterPro" id="IPR022105">
    <property type="entry name" value="DUF3645"/>
</dbReference>
<feature type="region of interest" description="Disordered" evidence="8">
    <location>
        <begin position="1716"/>
        <end position="1738"/>
    </location>
</feature>
<evidence type="ECO:0000256" key="4">
    <source>
        <dbReference type="ARBA" id="ARBA00022786"/>
    </source>
</evidence>
<dbReference type="PANTHER" id="PTHR13367">
    <property type="entry name" value="UBIQUITIN THIOESTERASE"/>
    <property type="match status" value="1"/>
</dbReference>
<protein>
    <recommendedName>
        <fullName evidence="2">ubiquitinyl hydrolase 1</fullName>
        <ecNumber evidence="2">3.4.19.12</ecNumber>
    </recommendedName>
</protein>
<dbReference type="EC" id="3.4.19.12" evidence="2"/>
<feature type="region of interest" description="Disordered" evidence="8">
    <location>
        <begin position="2868"/>
        <end position="2896"/>
    </location>
</feature>
<evidence type="ECO:0000256" key="6">
    <source>
        <dbReference type="ARBA" id="ARBA00022807"/>
    </source>
</evidence>
<feature type="coiled-coil region" evidence="7">
    <location>
        <begin position="435"/>
        <end position="462"/>
    </location>
</feature>
<evidence type="ECO:0000256" key="8">
    <source>
        <dbReference type="SAM" id="MobiDB-lite"/>
    </source>
</evidence>
<organism evidence="12 13">
    <name type="scientific">Parachaetomium inaequale</name>
    <dbReference type="NCBI Taxonomy" id="2588326"/>
    <lineage>
        <taxon>Eukaryota</taxon>
        <taxon>Fungi</taxon>
        <taxon>Dikarya</taxon>
        <taxon>Ascomycota</taxon>
        <taxon>Pezizomycotina</taxon>
        <taxon>Sordariomycetes</taxon>
        <taxon>Sordariomycetidae</taxon>
        <taxon>Sordariales</taxon>
        <taxon>Chaetomiaceae</taxon>
        <taxon>Parachaetomium</taxon>
    </lineage>
</organism>
<evidence type="ECO:0000313" key="12">
    <source>
        <dbReference type="EMBL" id="KAK4033469.1"/>
    </source>
</evidence>
<dbReference type="PANTHER" id="PTHR13367:SF34">
    <property type="match status" value="1"/>
</dbReference>
<feature type="domain" description="DUF6606" evidence="11">
    <location>
        <begin position="15"/>
        <end position="284"/>
    </location>
</feature>
<evidence type="ECO:0000259" key="9">
    <source>
        <dbReference type="Pfam" id="PF12340"/>
    </source>
</evidence>
<feature type="domain" description="DUF3638" evidence="9">
    <location>
        <begin position="2041"/>
        <end position="2263"/>
    </location>
</feature>
<evidence type="ECO:0000256" key="1">
    <source>
        <dbReference type="ARBA" id="ARBA00000707"/>
    </source>
</evidence>
<feature type="compositionally biased region" description="Basic and acidic residues" evidence="8">
    <location>
        <begin position="2873"/>
        <end position="2889"/>
    </location>
</feature>
<dbReference type="EMBL" id="MU854528">
    <property type="protein sequence ID" value="KAK4033469.1"/>
    <property type="molecule type" value="Genomic_DNA"/>
</dbReference>
<evidence type="ECO:0000256" key="3">
    <source>
        <dbReference type="ARBA" id="ARBA00022670"/>
    </source>
</evidence>
<evidence type="ECO:0000259" key="11">
    <source>
        <dbReference type="Pfam" id="PF20255"/>
    </source>
</evidence>
<evidence type="ECO:0000256" key="7">
    <source>
        <dbReference type="SAM" id="Coils"/>
    </source>
</evidence>
<keyword evidence="4" id="KW-0833">Ubl conjugation pathway</keyword>
<dbReference type="GO" id="GO:0004843">
    <property type="term" value="F:cysteine-type deubiquitinase activity"/>
    <property type="evidence" value="ECO:0007669"/>
    <property type="project" value="UniProtKB-EC"/>
</dbReference>
<keyword evidence="3" id="KW-0645">Protease</keyword>
<dbReference type="Pfam" id="PF20255">
    <property type="entry name" value="DUF6606"/>
    <property type="match status" value="1"/>
</dbReference>
<evidence type="ECO:0000259" key="10">
    <source>
        <dbReference type="Pfam" id="PF12359"/>
    </source>
</evidence>
<proteinExistence type="predicted"/>
<feature type="compositionally biased region" description="Basic and acidic residues" evidence="8">
    <location>
        <begin position="1716"/>
        <end position="1725"/>
    </location>
</feature>
<dbReference type="Proteomes" id="UP001303115">
    <property type="component" value="Unassembled WGS sequence"/>
</dbReference>
<comment type="caution">
    <text evidence="12">The sequence shown here is derived from an EMBL/GenBank/DDBJ whole genome shotgun (WGS) entry which is preliminary data.</text>
</comment>
<dbReference type="Pfam" id="PF12359">
    <property type="entry name" value="DUF3645"/>
    <property type="match status" value="1"/>
</dbReference>
<keyword evidence="5" id="KW-0378">Hydrolase</keyword>
<evidence type="ECO:0000256" key="2">
    <source>
        <dbReference type="ARBA" id="ARBA00012759"/>
    </source>
</evidence>
<dbReference type="InterPro" id="IPR022099">
    <property type="entry name" value="DUF3638"/>
</dbReference>
<evidence type="ECO:0000313" key="13">
    <source>
        <dbReference type="Proteomes" id="UP001303115"/>
    </source>
</evidence>
<name>A0AAN6P808_9PEZI</name>
<keyword evidence="6" id="KW-0788">Thiol protease</keyword>
<dbReference type="GO" id="GO:0006508">
    <property type="term" value="P:proteolysis"/>
    <property type="evidence" value="ECO:0007669"/>
    <property type="project" value="UniProtKB-KW"/>
</dbReference>
<keyword evidence="13" id="KW-1185">Reference proteome</keyword>
<keyword evidence="7" id="KW-0175">Coiled coil</keyword>
<feature type="domain" description="DUF3645" evidence="10">
    <location>
        <begin position="2392"/>
        <end position="2424"/>
    </location>
</feature>
<dbReference type="InterPro" id="IPR046541">
    <property type="entry name" value="DUF6606"/>
</dbReference>
<sequence length="3215" mass="358627">MNAPFDPDAALEYAINHVFLPPKTPQKDDTGIAEEHHLVDSLLQSAKKFAKECSAAEAKQLGVVIRMLQRLLRVKPGVESSTKRTVMKTVIQELSNGEQALFHIRAQNAGLLLTGRKDDILVEAFELLAPNKDVMSCQGRLIREFPSCAAAVGRNVMLDDCFLDEFVNVLCRLELQASPITRPKTWKSGHEFDEERDTDSPSLVTSLVIGVLAGLGRSVEPQRISKRSREQVNWDSTLLAFHRSSTWLLLRVALRLVLDRNASQDAHHSPYKALTTLHHARLLQQAALLELGSDLRFAMAAKLARRVKKLNPQESLPWVQLVKDALMANHGELQRRWGCTQSEDVATQPGRLEQLSFHPDVYLRLDKLNPYLSWVQSRSVDEESTVGPGDQTLSIVFPAHGLPTFPTLGNLENSALLELEWWIELNPSSWATNCVRNTKNGISKAESVLQKLQELMAQYYTKASQAYVGNPEALSLMYLNIMDLWVAMDKIAGSAVPLLLDYDPGFTPDFLRPLILPTRSRMARLHNIEVYLLKRKKAACSGYPPAFSNLGRQGSFAVRYFDSSPTHQSLHDRIVAESESKQASKIKEYHRTRDRYDELSLRAAASTHDQEWNEYAWRDVCISGCEACQLARMMAALKIDIFEWPLPEDRLLSKAIVFEICVPKAVIVWRDTTTDLFLKVFRDPGSLQDAGRLWRATTHSGLSRFNPVSSKVQLASTIEPVEATHYLGKHISQVTSEAEVSVRHEWRHYGYHEATSQTHHGELFRGVQVPTKCSLAEHQGGRHLASWTRSTGHTSNKVIAAQSDCPPAMSLEEFRALGHVRSDVRLQWANVLCQLTAPSLNWNQESTYWLVLQACLEAGPSNSNGSVLREAHADLLHDGFVHHMVAALSDALDRFRENWQNDIAVSLLTCLATRVLSLTTSVPDIESLLGFLSQARNVTLEWARQLLEGRATCNTKDDRTALDRRVLMAALTCMSTFDIEPYILQDLLHSADNIGAFVEAAIIAQDHMPTTGSVSNPVLLMLSHRWRRTMHRSLEFVKTEVIKNNPGFHQAIRRFWADYSPSVTQWSTLSGQQGHILDAQMRPENSEPIGITFNVLDGRLLVDGHPLSRLPPRYESQLAYKELFGSQILEVMPSTREGMQFSACRDQQGWVVHFTMVCFDLVIQAVRRRGTTSAGEDSNPDVCEFIPSWKLDGDVPASFISKFSHWLNLSTGVVEFRPVDKPWVSSSDNWTLTRDGGRNILSRHGCYVIDPHSSTAEALLAYLNPIEARENLDMIFHPADHVLIVELPRLSLSFSLAENDSSIKSKHYSGMYIDECQTIGSLVGLQNKLVLKQDRTPQRLVLVPRGPLSSSLVSNHVKVRVNLFAAPHLKHDAFTIDPRLGRITSRGSLSSKLYLCYLHALTSHCLPDPLTGRTGTEEALRILRSASVRSFQQLDAESYGLLCDIAKVSPQRLFYPQHLTDMEQVEWSNKLPVLSQHDAFGPEVEAILDHARNCRLLHQNSGDPADSIDLAPPGRSSTLLVARAKIRNATFRVFEFGAEDHTAVFDRRYAGRCRKQGQMPETWTFTKTSLVTRCLASGAQQLLDHPSAQLRGDILAITGLQFPGHPAVDLTFSLEYLQPTNNNSLAGQWCGLHRTLTEEPIKYKIAFFLAALIHAKGASWDVVQALMAFAIAPNRFQATVTPPEKERFNLDYKISTMRGKVDTIVQKHLHPFQRCPEADLTRETSETENQASKRRHQTWKSKSDEVVRSFISDLEAQWKQGWTVSKPNGNQFVYMHVNHIMDEVRDALELARRTSLFHEYLDDLVKELGRMGVCSGQESDDSTLQVSAAPLKLKQQASRPGFVHASALFSRPAPATERPQPVDFTHLCDQVAQIDGDQSPLTSLFDQLERICSQKAYQIAYIDELRSGSVSTAISRRQLRQQKTTDLETVFEDYVLRCKREAEDIRSSIDEALSGQSIADAVCQGTSLYPRISPAFLLQRLTRPFWGDLSTGWRACLVNYGLSLAYLQRAERLVNASRCPERRADLLKELLNMGSHGCDQGDPLTFPENLVLELEQGILIRPVQQSIAAKMRDPPQGNNSVMQLNMGEGKSSVIVPVVSAALADGERLVRVVVAKPQSKQMMYTLIGTLGGLINRRVFYLPVSRALQLDSFGLKVVQQMLETCRKERGVLLVQPEHLLSFKLMGVERVWEDKARFGSPGKQILSTYREFEDVSRDVVDESDENFSVKFELIYTIGSQQPIDMSPDRWTMIQELMDVVLEIAGDLAEAGNVKGLLFEDNTASGRFPTMRVLEDSAGKRLIDALAEQVCRTGLRGFPIQHQSKQMRQAVLDYILQPNLDPEQIAAVEDASSGLFSEPTSKNALLLLRGLLATNVILFALGQKRFRVNYGLAPDRRPATMLAVPYRAKDSPAPRSEFSHPDVVIILTCLSYYYQGLSNGELRTCLEKLSTSDQAEQEYSRWAAASPALPPSLRHFSGVNLKNSTLCKQSVFPALRYAKPAIDFYLATVVFPKEMREFPYKLSASGWDLGKAKRHPLTGFSGTTDSKYVLPLPVTALDLPEQRHTNSAVLACLLREENTVLELGGDEAHLSALTVDMLLTAVTTAAQPMRVILDVGAQIIELSNVEVARRWLDLVPSQEADAVIFFNDHDELSILTRNGIVDSFLTSPFATQTDRCLVFLDQAHTRGTDLKLPDSYRAVVTLGPGVTKDTLVQACMRMRKLGNGQSVTFCVSPEMQKRIRSLANLTDSRPLTVTDVLVCAVAETWDDAHRSLPLWATQGIRRQHQEVVWDRVDKTGELSVDDAKDYMEDEAQSLEQRYRPISEANGASNSQSLTSKLTEATKLDTRQDQVSQIKEKCAEVGLANLDAMGSLQEEQERELAPEVERERQVERPPPRLPAPHALHDHVRCFATSGVMTPKSPAFMPAFQALAPTSAAALFPAKSFPSKLLVTADFVTTVQTNAATTSSFSDVYQRPVQWILTQPHPSSAHGMRMVIVSSWEANELKPLLETTPPTTYGEGRQVFLRAYLPRSSLSFPSLEDLTIYTIPSTPTPPPAPPAALITQLNLFAGQLYLRSHAEYIRLCRFLGLSYAENEGDADVAVDGFVGKQGGAGYEACAFASSPVGFLSVLFKRVRRDCLDIEKTHMGRILAGEILRERDFQLEGGGSTTVTSVEVVEEGGGGVEMQDGGVDGEVQGCDVEEVVVIQGEKPADTEMEDAGEE</sequence>
<dbReference type="Pfam" id="PF12340">
    <property type="entry name" value="DUF3638"/>
    <property type="match status" value="1"/>
</dbReference>
<evidence type="ECO:0000256" key="5">
    <source>
        <dbReference type="ARBA" id="ARBA00022801"/>
    </source>
</evidence>
<gene>
    <name evidence="12" type="ORF">C8A01DRAFT_40071</name>
</gene>
<reference evidence="13" key="1">
    <citation type="journal article" date="2023" name="Mol. Phylogenet. Evol.">
        <title>Genome-scale phylogeny and comparative genomics of the fungal order Sordariales.</title>
        <authorList>
            <person name="Hensen N."/>
            <person name="Bonometti L."/>
            <person name="Westerberg I."/>
            <person name="Brannstrom I.O."/>
            <person name="Guillou S."/>
            <person name="Cros-Aarteil S."/>
            <person name="Calhoun S."/>
            <person name="Haridas S."/>
            <person name="Kuo A."/>
            <person name="Mondo S."/>
            <person name="Pangilinan J."/>
            <person name="Riley R."/>
            <person name="LaButti K."/>
            <person name="Andreopoulos B."/>
            <person name="Lipzen A."/>
            <person name="Chen C."/>
            <person name="Yan M."/>
            <person name="Daum C."/>
            <person name="Ng V."/>
            <person name="Clum A."/>
            <person name="Steindorff A."/>
            <person name="Ohm R.A."/>
            <person name="Martin F."/>
            <person name="Silar P."/>
            <person name="Natvig D.O."/>
            <person name="Lalanne C."/>
            <person name="Gautier V."/>
            <person name="Ament-Velasquez S.L."/>
            <person name="Kruys A."/>
            <person name="Hutchinson M.I."/>
            <person name="Powell A.J."/>
            <person name="Barry K."/>
            <person name="Miller A.N."/>
            <person name="Grigoriev I.V."/>
            <person name="Debuchy R."/>
            <person name="Gladieux P."/>
            <person name="Hiltunen Thoren M."/>
            <person name="Johannesson H."/>
        </authorList>
    </citation>
    <scope>NUCLEOTIDE SEQUENCE [LARGE SCALE GENOMIC DNA]</scope>
    <source>
        <strain evidence="13">CBS 284.82</strain>
    </source>
</reference>